<dbReference type="SUPFAM" id="SSF53098">
    <property type="entry name" value="Ribonuclease H-like"/>
    <property type="match status" value="1"/>
</dbReference>
<dbReference type="Proteomes" id="UP000694930">
    <property type="component" value="Chromosome 6"/>
</dbReference>
<feature type="compositionally biased region" description="Basic and acidic residues" evidence="2">
    <location>
        <begin position="9"/>
        <end position="29"/>
    </location>
</feature>
<dbReference type="PANTHER" id="PTHR42648:SF21">
    <property type="entry name" value="CYSTEINE-RICH RLK (RECEPTOR-LIKE PROTEIN KINASE) 8"/>
    <property type="match status" value="1"/>
</dbReference>
<gene>
    <name evidence="5" type="primary">LOC107022234</name>
</gene>
<dbReference type="Pfam" id="PF13976">
    <property type="entry name" value="gag_pre-integrs"/>
    <property type="match status" value="1"/>
</dbReference>
<dbReference type="Gene3D" id="3.30.420.10">
    <property type="entry name" value="Ribonuclease H-like superfamily/Ribonuclease H"/>
    <property type="match status" value="1"/>
</dbReference>
<proteinExistence type="predicted"/>
<evidence type="ECO:0000256" key="2">
    <source>
        <dbReference type="SAM" id="MobiDB-lite"/>
    </source>
</evidence>
<evidence type="ECO:0000313" key="5">
    <source>
        <dbReference type="RefSeq" id="XP_015078391.1"/>
    </source>
</evidence>
<evidence type="ECO:0000256" key="1">
    <source>
        <dbReference type="SAM" id="Coils"/>
    </source>
</evidence>
<organism evidence="4 5">
    <name type="scientific">Solanum pennellii</name>
    <name type="common">Tomato</name>
    <name type="synonym">Lycopersicon pennellii</name>
    <dbReference type="NCBI Taxonomy" id="28526"/>
    <lineage>
        <taxon>Eukaryota</taxon>
        <taxon>Viridiplantae</taxon>
        <taxon>Streptophyta</taxon>
        <taxon>Embryophyta</taxon>
        <taxon>Tracheophyta</taxon>
        <taxon>Spermatophyta</taxon>
        <taxon>Magnoliopsida</taxon>
        <taxon>eudicotyledons</taxon>
        <taxon>Gunneridae</taxon>
        <taxon>Pentapetalae</taxon>
        <taxon>asterids</taxon>
        <taxon>lamiids</taxon>
        <taxon>Solanales</taxon>
        <taxon>Solanaceae</taxon>
        <taxon>Solanoideae</taxon>
        <taxon>Solaneae</taxon>
        <taxon>Solanum</taxon>
        <taxon>Solanum subgen. Lycopersicon</taxon>
    </lineage>
</organism>
<feature type="region of interest" description="Disordered" evidence="2">
    <location>
        <begin position="1"/>
        <end position="29"/>
    </location>
</feature>
<keyword evidence="4" id="KW-1185">Reference proteome</keyword>
<dbReference type="InterPro" id="IPR036397">
    <property type="entry name" value="RNaseH_sf"/>
</dbReference>
<dbReference type="PANTHER" id="PTHR42648">
    <property type="entry name" value="TRANSPOSASE, PUTATIVE-RELATED"/>
    <property type="match status" value="1"/>
</dbReference>
<keyword evidence="1" id="KW-0175">Coiled coil</keyword>
<dbReference type="InterPro" id="IPR039537">
    <property type="entry name" value="Retrotran_Ty1/copia-like"/>
</dbReference>
<protein>
    <submittedName>
        <fullName evidence="5">Uncharacterized protein LOC107022234</fullName>
    </submittedName>
</protein>
<dbReference type="InterPro" id="IPR012337">
    <property type="entry name" value="RNaseH-like_sf"/>
</dbReference>
<dbReference type="GeneID" id="107022234"/>
<feature type="coiled-coil region" evidence="1">
    <location>
        <begin position="132"/>
        <end position="173"/>
    </location>
</feature>
<accession>A0ABM1GZZ0</accession>
<name>A0ABM1GZZ0_SOLPN</name>
<sequence length="459" mass="52548">MDALIGNLKTHEMNRNHDQSKKEVKKDKSLMLKYKSEEDSSDDDMAYIINRLQKIVRKNKAENKEYRKSRSDKEKRKDLVLNKNDRKAAADYVVKKALAAWGDSSSDSEDPDEPSDVSMVVVHEEETIFNELIELTSERDIMNAELESLIENKYKMEEKLLKMEDKLINEEAEKQKGKSNGLKVEIEEKLKTSETNLGLALEKSNNLERNIVKHKDELEKSLKWTKSSKLQSNVTNQSNFNKNGLGSLNNTPPLILTANMFLCLTICFAFIVGNEVKFTSEKCTVVNLTTKKVILTAFRSKNMYVANLETSHGDDLTCLSAQNENANLWHRRLGHVSSSLLNKLISKDLVLGLPKLKFSENKICEACVKGQQIRSSFKSKKQVTSSRVLELLNMDLCGHLKVQSRNGKKYILVIVDDYSRYTWTRFLRSKAETPEELVVFFKMIQTKLNQVIVGIRSDH</sequence>
<evidence type="ECO:0000313" key="4">
    <source>
        <dbReference type="Proteomes" id="UP000694930"/>
    </source>
</evidence>
<evidence type="ECO:0000259" key="3">
    <source>
        <dbReference type="Pfam" id="PF13976"/>
    </source>
</evidence>
<feature type="domain" description="GAG-pre-integrase" evidence="3">
    <location>
        <begin position="302"/>
        <end position="372"/>
    </location>
</feature>
<dbReference type="InterPro" id="IPR025724">
    <property type="entry name" value="GAG-pre-integrase_dom"/>
</dbReference>
<reference evidence="5" key="2">
    <citation type="submission" date="2025-08" db="UniProtKB">
        <authorList>
            <consortium name="RefSeq"/>
        </authorList>
    </citation>
    <scope>IDENTIFICATION</scope>
</reference>
<dbReference type="RefSeq" id="XP_015078391.1">
    <property type="nucleotide sequence ID" value="XM_015222905.1"/>
</dbReference>
<reference evidence="4" key="1">
    <citation type="journal article" date="2014" name="Nat. Genet.">
        <title>The genome of the stress-tolerant wild tomato species Solanum pennellii.</title>
        <authorList>
            <person name="Bolger A."/>
            <person name="Scossa F."/>
            <person name="Bolger M.E."/>
            <person name="Lanz C."/>
            <person name="Maumus F."/>
            <person name="Tohge T."/>
            <person name="Quesneville H."/>
            <person name="Alseekh S."/>
            <person name="Sorensen I."/>
            <person name="Lichtenstein G."/>
            <person name="Fich E.A."/>
            <person name="Conte M."/>
            <person name="Keller H."/>
            <person name="Schneeberger K."/>
            <person name="Schwacke R."/>
            <person name="Ofner I."/>
            <person name="Vrebalov J."/>
            <person name="Xu Y."/>
            <person name="Osorio S."/>
            <person name="Aflitos S.A."/>
            <person name="Schijlen E."/>
            <person name="Jimenez-Gomez J.M."/>
            <person name="Ryngajllo M."/>
            <person name="Kimura S."/>
            <person name="Kumar R."/>
            <person name="Koenig D."/>
            <person name="Headland L.R."/>
            <person name="Maloof J.N."/>
            <person name="Sinha N."/>
            <person name="van Ham R.C."/>
            <person name="Lankhorst R.K."/>
            <person name="Mao L."/>
            <person name="Vogel A."/>
            <person name="Arsova B."/>
            <person name="Panstruga R."/>
            <person name="Fei Z."/>
            <person name="Rose J.K."/>
            <person name="Zamir D."/>
            <person name="Carrari F."/>
            <person name="Giovannoni J.J."/>
            <person name="Weigel D."/>
            <person name="Usadel B."/>
            <person name="Fernie A.R."/>
        </authorList>
    </citation>
    <scope>NUCLEOTIDE SEQUENCE [LARGE SCALE GENOMIC DNA]</scope>
    <source>
        <strain evidence="4">cv. LA0716</strain>
    </source>
</reference>
<feature type="region of interest" description="Disordered" evidence="2">
    <location>
        <begin position="60"/>
        <end position="79"/>
    </location>
</feature>